<dbReference type="PANTHER" id="PTHR31121:SF6">
    <property type="entry name" value="ALPHA-1,2 MANNOSYLTRANSFERASE KTR1"/>
    <property type="match status" value="1"/>
</dbReference>
<proteinExistence type="inferred from homology"/>
<reference evidence="4 5" key="1">
    <citation type="submission" date="2022-12" db="EMBL/GenBank/DDBJ databases">
        <title>Chromosome-level genome of Tegillarca granosa.</title>
        <authorList>
            <person name="Kim J."/>
        </authorList>
    </citation>
    <scope>NUCLEOTIDE SEQUENCE [LARGE SCALE GENOMIC DNA]</scope>
    <source>
        <strain evidence="4">Teg-2019</strain>
        <tissue evidence="4">Adductor muscle</tissue>
    </source>
</reference>
<gene>
    <name evidence="4" type="ORF">KUTeg_018454</name>
</gene>
<accession>A0ABQ9ELW2</accession>
<keyword evidence="3" id="KW-0472">Membrane</keyword>
<keyword evidence="5" id="KW-1185">Reference proteome</keyword>
<evidence type="ECO:0000256" key="2">
    <source>
        <dbReference type="ARBA" id="ARBA00022679"/>
    </source>
</evidence>
<name>A0ABQ9ELW2_TEGGR</name>
<dbReference type="EMBL" id="JARBDR010000903">
    <property type="protein sequence ID" value="KAJ8304871.1"/>
    <property type="molecule type" value="Genomic_DNA"/>
</dbReference>
<evidence type="ECO:0000313" key="4">
    <source>
        <dbReference type="EMBL" id="KAJ8304871.1"/>
    </source>
</evidence>
<dbReference type="SUPFAM" id="SSF53448">
    <property type="entry name" value="Nucleotide-diphospho-sugar transferases"/>
    <property type="match status" value="1"/>
</dbReference>
<evidence type="ECO:0000256" key="3">
    <source>
        <dbReference type="SAM" id="Phobius"/>
    </source>
</evidence>
<protein>
    <submittedName>
        <fullName evidence="4">Uncharacterized protein</fullName>
    </submittedName>
</protein>
<keyword evidence="3" id="KW-1133">Transmembrane helix</keyword>
<dbReference type="PANTHER" id="PTHR31121">
    <property type="entry name" value="ALPHA-1,2 MANNOSYLTRANSFERASE KTR1"/>
    <property type="match status" value="1"/>
</dbReference>
<organism evidence="4 5">
    <name type="scientific">Tegillarca granosa</name>
    <name type="common">Malaysian cockle</name>
    <name type="synonym">Anadara granosa</name>
    <dbReference type="NCBI Taxonomy" id="220873"/>
    <lineage>
        <taxon>Eukaryota</taxon>
        <taxon>Metazoa</taxon>
        <taxon>Spiralia</taxon>
        <taxon>Lophotrochozoa</taxon>
        <taxon>Mollusca</taxon>
        <taxon>Bivalvia</taxon>
        <taxon>Autobranchia</taxon>
        <taxon>Pteriomorphia</taxon>
        <taxon>Arcoida</taxon>
        <taxon>Arcoidea</taxon>
        <taxon>Arcidae</taxon>
        <taxon>Tegillarca</taxon>
    </lineage>
</organism>
<dbReference type="InterPro" id="IPR002685">
    <property type="entry name" value="Glyco_trans_15"/>
</dbReference>
<comment type="similarity">
    <text evidence="1">Belongs to the glycosyltransferase 15 family.</text>
</comment>
<dbReference type="InterPro" id="IPR029044">
    <property type="entry name" value="Nucleotide-diphossugar_trans"/>
</dbReference>
<comment type="caution">
    <text evidence="4">The sequence shown here is derived from an EMBL/GenBank/DDBJ whole genome shotgun (WGS) entry which is preliminary data.</text>
</comment>
<keyword evidence="2" id="KW-0808">Transferase</keyword>
<dbReference type="Proteomes" id="UP001217089">
    <property type="component" value="Unassembled WGS sequence"/>
</dbReference>
<dbReference type="Gene3D" id="3.90.550.10">
    <property type="entry name" value="Spore Coat Polysaccharide Biosynthesis Protein SpsA, Chain A"/>
    <property type="match status" value="1"/>
</dbReference>
<keyword evidence="3" id="KW-0812">Transmembrane</keyword>
<evidence type="ECO:0000256" key="1">
    <source>
        <dbReference type="ARBA" id="ARBA00007677"/>
    </source>
</evidence>
<evidence type="ECO:0000313" key="5">
    <source>
        <dbReference type="Proteomes" id="UP001217089"/>
    </source>
</evidence>
<dbReference type="Pfam" id="PF01793">
    <property type="entry name" value="Glyco_transf_15"/>
    <property type="match status" value="1"/>
</dbReference>
<feature type="transmembrane region" description="Helical" evidence="3">
    <location>
        <begin position="12"/>
        <end position="30"/>
    </location>
</feature>
<sequence length="305" mass="36041">MNQTIKRRIGGTTIVACLIFMFIFAIINNLPQYEIRTSSSAEKEILDDIGIAILVDWKLKKAMEDLISGMLPSIKHFKPMHIVLFSESDVSSDYQRRVRQVTNHTIHFILIEFNFPKDFDVNMPSPVKKSNRRSKWGYMHMCEFWFKHIWHNPLTQKFRYLMRFDTDSCFLNQKYKLEYNDSLVYLHGLFTWEGAYITDLRKHILDYVSKYNIEPKNPAMFKVIQDNPSKLPMYYNNIEIVKIAFMLKKEVQHFTDYMQATKGQFLYRWGDAPLRYATLALFSKPTEITALDLKGSYKHSCNGGY</sequence>